<dbReference type="InterPro" id="IPR045358">
    <property type="entry name" value="Ty3_capsid"/>
</dbReference>
<comment type="caution">
    <text evidence="2">The sequence shown here is derived from an EMBL/GenBank/DDBJ whole genome shotgun (WGS) entry which is preliminary data.</text>
</comment>
<evidence type="ECO:0000259" key="1">
    <source>
        <dbReference type="Pfam" id="PF19259"/>
    </source>
</evidence>
<protein>
    <recommendedName>
        <fullName evidence="1">Ty3 transposon capsid-like protein domain-containing protein</fullName>
    </recommendedName>
</protein>
<evidence type="ECO:0000313" key="2">
    <source>
        <dbReference type="EMBL" id="TKR66346.1"/>
    </source>
</evidence>
<gene>
    <name evidence="2" type="ORF">D5086_0000312290</name>
</gene>
<dbReference type="AlphaFoldDB" id="A0A4U5MB48"/>
<dbReference type="Pfam" id="PF19259">
    <property type="entry name" value="Ty3_capsid"/>
    <property type="match status" value="1"/>
</dbReference>
<accession>A0A4U5MB48</accession>
<sequence>MESHEVKFGEIKDLISGLTFQQNSFLHRLSSGRGEPIANHEQPRCSNRVNRNNWTREADQHPQQNFVRHRPEVLWSEYIDALCCCFGGQNDPLEELKDLRQKADLETYIQEFDILWNRAERQALVFFLGGLEVEIKNMVKMFEPKTLYQAYNLARLQENTISHRHPYHSYSKNTYNTTSVNPPKPFTAQNNTKTNLYHTNNTAKPIPYHQKSPNTPYRPTKTLRNKELDEMRAKGLCFWCDEKFIPGHRCKNKRVYSLCILDNEDVSEEEVQEGSEVDPNIFTPQISINALEGTSGFQTLRVTGKVDKTSLFIMINSGSTHNFINT</sequence>
<reference evidence="2" key="1">
    <citation type="submission" date="2018-10" db="EMBL/GenBank/DDBJ databases">
        <title>Population genomic analysis revealed the cold adaptation of white poplar.</title>
        <authorList>
            <person name="Liu Y.-J."/>
        </authorList>
    </citation>
    <scope>NUCLEOTIDE SEQUENCE [LARGE SCALE GENOMIC DNA]</scope>
    <source>
        <strain evidence="2">PAL-ZL1</strain>
    </source>
</reference>
<name>A0A4U5MB48_POPAL</name>
<feature type="domain" description="Ty3 transposon capsid-like protein" evidence="1">
    <location>
        <begin position="67"/>
        <end position="169"/>
    </location>
</feature>
<organism evidence="2">
    <name type="scientific">Populus alba</name>
    <name type="common">White poplar</name>
    <dbReference type="NCBI Taxonomy" id="43335"/>
    <lineage>
        <taxon>Eukaryota</taxon>
        <taxon>Viridiplantae</taxon>
        <taxon>Streptophyta</taxon>
        <taxon>Embryophyta</taxon>
        <taxon>Tracheophyta</taxon>
        <taxon>Spermatophyta</taxon>
        <taxon>Magnoliopsida</taxon>
        <taxon>eudicotyledons</taxon>
        <taxon>Gunneridae</taxon>
        <taxon>Pentapetalae</taxon>
        <taxon>rosids</taxon>
        <taxon>fabids</taxon>
        <taxon>Malpighiales</taxon>
        <taxon>Salicaceae</taxon>
        <taxon>Saliceae</taxon>
        <taxon>Populus</taxon>
    </lineage>
</organism>
<dbReference type="EMBL" id="RCHU01001205">
    <property type="protein sequence ID" value="TKR66346.1"/>
    <property type="molecule type" value="Genomic_DNA"/>
</dbReference>
<proteinExistence type="predicted"/>